<dbReference type="Gene3D" id="3.10.129.10">
    <property type="entry name" value="Hotdog Thioesterase"/>
    <property type="match status" value="1"/>
</dbReference>
<proteinExistence type="predicted"/>
<evidence type="ECO:0000259" key="4">
    <source>
        <dbReference type="Pfam" id="PF03328"/>
    </source>
</evidence>
<dbReference type="Proteomes" id="UP000515163">
    <property type="component" value="Unplaced"/>
</dbReference>
<protein>
    <submittedName>
        <fullName evidence="6">Uncharacterized protein LOC116307084</fullName>
    </submittedName>
</protein>
<dbReference type="PANTHER" id="PTHR32308:SF1">
    <property type="entry name" value="HPCH_HPAI ALDOLASE_CITRATE LYASE DOMAIN-CONTAINING PROTEIN"/>
    <property type="match status" value="1"/>
</dbReference>
<dbReference type="Pfam" id="PF03328">
    <property type="entry name" value="HpcH_HpaI"/>
    <property type="match status" value="1"/>
</dbReference>
<dbReference type="KEGG" id="aten:116307084"/>
<dbReference type="AlphaFoldDB" id="A0A6P8J7I3"/>
<evidence type="ECO:0000256" key="3">
    <source>
        <dbReference type="ARBA" id="ARBA00022842"/>
    </source>
</evidence>
<dbReference type="GO" id="GO:0000287">
    <property type="term" value="F:magnesium ion binding"/>
    <property type="evidence" value="ECO:0007669"/>
    <property type="project" value="TreeGrafter"/>
</dbReference>
<dbReference type="InterPro" id="IPR040442">
    <property type="entry name" value="Pyrv_kinase-like_dom_sf"/>
</dbReference>
<dbReference type="RefSeq" id="XP_031573085.1">
    <property type="nucleotide sequence ID" value="XM_031717225.1"/>
</dbReference>
<keyword evidence="5" id="KW-1185">Reference proteome</keyword>
<feature type="non-terminal residue" evidence="6">
    <location>
        <position position="1"/>
    </location>
</feature>
<dbReference type="InParanoid" id="A0A6P8J7I3"/>
<dbReference type="InterPro" id="IPR029069">
    <property type="entry name" value="HotDog_dom_sf"/>
</dbReference>
<keyword evidence="2" id="KW-0479">Metal-binding</keyword>
<organism evidence="5 6">
    <name type="scientific">Actinia tenebrosa</name>
    <name type="common">Australian red waratah sea anemone</name>
    <dbReference type="NCBI Taxonomy" id="6105"/>
    <lineage>
        <taxon>Eukaryota</taxon>
        <taxon>Metazoa</taxon>
        <taxon>Cnidaria</taxon>
        <taxon>Anthozoa</taxon>
        <taxon>Hexacorallia</taxon>
        <taxon>Actiniaria</taxon>
        <taxon>Actiniidae</taxon>
        <taxon>Actinia</taxon>
    </lineage>
</organism>
<gene>
    <name evidence="6" type="primary">LOC116307084</name>
</gene>
<sequence>PALFPTRSWLFSAKTRQGFVKVCQSKSDVIVLDLEDSVAQEMKAKQLNEYVSGLKNGIFQGKRFFVRLCGLNNEELARQVEVLTTPAVYGFVLPKIEGPFCLKEYEKLVKSAEDKNDLPSGSIKFVPILETLEAYFSAEQIVNGSARNVGVFAGFADFETQAYCEANSATCETFFSQVVLAARAAQILPIAGAWDKLDDHVGADKFYRKMKACGFAGAVALTPSQAILANVAFSCSPKERQWAEDVMASSETISVVQPSIQESRQMVGPPHRLIASRICQENQYIQDVSLVSDKPALLPWRTRQRGLKDAVQIGRTLRPPLEITVTESWKALWESAFLTVNRLNTSNEFASRLGLKSAPLSFTLINTLALSLTVTSFSESARVHLGCYDAMQKKPVFPGDTLSSVCRIDDAKILTTKGGNQYTVVFSSHNLVNQKNKKVFTVQKRTMFPPLKIENRQQAIDNVILDEANETSWRQFITSQSTALLSPTTAHAQPSLSTGELIIHNDYKCFGVSETRMLCKLFKITNAHHHNIVRYSPSDILVSGPFVIAAMVSNAEYDVGDVVYDEYPMHININKVNPGDQIGTLTFVKSIRRLAENDDLEEITLHHIGVKNVDLEWLEISGVPEDLFGDELKKPAHYEKLCAAQCPILYRKIACQAVRKIVRRC</sequence>
<evidence type="ECO:0000313" key="6">
    <source>
        <dbReference type="RefSeq" id="XP_031573085.1"/>
    </source>
</evidence>
<dbReference type="PANTHER" id="PTHR32308">
    <property type="entry name" value="LYASE BETA SUBUNIT, PUTATIVE (AFU_ORTHOLOGUE AFUA_4G13030)-RELATED"/>
    <property type="match status" value="1"/>
</dbReference>
<evidence type="ECO:0000256" key="1">
    <source>
        <dbReference type="ARBA" id="ARBA00001946"/>
    </source>
</evidence>
<dbReference type="OrthoDB" id="9999587at2759"/>
<dbReference type="Gene3D" id="3.20.20.60">
    <property type="entry name" value="Phosphoenolpyruvate-binding domains"/>
    <property type="match status" value="1"/>
</dbReference>
<name>A0A6P8J7I3_ACTTE</name>
<dbReference type="GO" id="GO:0006107">
    <property type="term" value="P:oxaloacetate metabolic process"/>
    <property type="evidence" value="ECO:0007669"/>
    <property type="project" value="TreeGrafter"/>
</dbReference>
<reference evidence="6" key="1">
    <citation type="submission" date="2025-08" db="UniProtKB">
        <authorList>
            <consortium name="RefSeq"/>
        </authorList>
    </citation>
    <scope>IDENTIFICATION</scope>
    <source>
        <tissue evidence="6">Tentacle</tissue>
    </source>
</reference>
<feature type="domain" description="HpcH/HpaI aldolase/citrate lyase" evidence="4">
    <location>
        <begin position="7"/>
        <end position="222"/>
    </location>
</feature>
<accession>A0A6P8J7I3</accession>
<dbReference type="GeneID" id="116307084"/>
<dbReference type="InterPro" id="IPR015813">
    <property type="entry name" value="Pyrv/PenolPyrv_kinase-like_dom"/>
</dbReference>
<comment type="cofactor">
    <cofactor evidence="1">
        <name>Mg(2+)</name>
        <dbReference type="ChEBI" id="CHEBI:18420"/>
    </cofactor>
</comment>
<dbReference type="InterPro" id="IPR005000">
    <property type="entry name" value="Aldolase/citrate-lyase_domain"/>
</dbReference>
<evidence type="ECO:0000313" key="5">
    <source>
        <dbReference type="Proteomes" id="UP000515163"/>
    </source>
</evidence>
<dbReference type="SUPFAM" id="SSF51621">
    <property type="entry name" value="Phosphoenolpyruvate/pyruvate domain"/>
    <property type="match status" value="1"/>
</dbReference>
<dbReference type="GO" id="GO:0003824">
    <property type="term" value="F:catalytic activity"/>
    <property type="evidence" value="ECO:0007669"/>
    <property type="project" value="InterPro"/>
</dbReference>
<evidence type="ECO:0000256" key="2">
    <source>
        <dbReference type="ARBA" id="ARBA00022723"/>
    </source>
</evidence>
<dbReference type="SUPFAM" id="SSF54637">
    <property type="entry name" value="Thioesterase/thiol ester dehydrase-isomerase"/>
    <property type="match status" value="1"/>
</dbReference>
<keyword evidence="3" id="KW-0460">Magnesium</keyword>